<name>A0AA41XK11_9MICO</name>
<dbReference type="InterPro" id="IPR032710">
    <property type="entry name" value="NTF2-like_dom_sf"/>
</dbReference>
<evidence type="ECO:0000313" key="1">
    <source>
        <dbReference type="EMBL" id="MCS5728085.1"/>
    </source>
</evidence>
<organism evidence="1 2">
    <name type="scientific">Herbiconiux oxytropis</name>
    <dbReference type="NCBI Taxonomy" id="2970915"/>
    <lineage>
        <taxon>Bacteria</taxon>
        <taxon>Bacillati</taxon>
        <taxon>Actinomycetota</taxon>
        <taxon>Actinomycetes</taxon>
        <taxon>Micrococcales</taxon>
        <taxon>Microbacteriaceae</taxon>
        <taxon>Herbiconiux</taxon>
    </lineage>
</organism>
<accession>A0AA41XK11</accession>
<dbReference type="AlphaFoldDB" id="A0AA41XK11"/>
<proteinExistence type="predicted"/>
<reference evidence="1" key="1">
    <citation type="submission" date="2022-08" db="EMBL/GenBank/DDBJ databases">
        <authorList>
            <person name="Deng Y."/>
            <person name="Han X.-F."/>
            <person name="Zhang Y.-Q."/>
        </authorList>
    </citation>
    <scope>NUCLEOTIDE SEQUENCE</scope>
    <source>
        <strain evidence="1">CPCC 203407</strain>
    </source>
</reference>
<dbReference type="EMBL" id="JANLCK010000020">
    <property type="protein sequence ID" value="MCS5728085.1"/>
    <property type="molecule type" value="Genomic_DNA"/>
</dbReference>
<sequence length="54" mass="5543">MFPTRPTTTPVQRFVAATNAHDGDALLALFAPGATVIDDGTTSSAITRLSIALA</sequence>
<gene>
    <name evidence="1" type="ORF">N1028_19475</name>
</gene>
<dbReference type="Gene3D" id="3.10.450.50">
    <property type="match status" value="1"/>
</dbReference>
<evidence type="ECO:0008006" key="3">
    <source>
        <dbReference type="Google" id="ProtNLM"/>
    </source>
</evidence>
<dbReference type="SUPFAM" id="SSF54427">
    <property type="entry name" value="NTF2-like"/>
    <property type="match status" value="1"/>
</dbReference>
<comment type="caution">
    <text evidence="1">The sequence shown here is derived from an EMBL/GenBank/DDBJ whole genome shotgun (WGS) entry which is preliminary data.</text>
</comment>
<dbReference type="RefSeq" id="WP_259531192.1">
    <property type="nucleotide sequence ID" value="NZ_JANLCK010000020.1"/>
</dbReference>
<evidence type="ECO:0000313" key="2">
    <source>
        <dbReference type="Proteomes" id="UP001165587"/>
    </source>
</evidence>
<dbReference type="Proteomes" id="UP001165587">
    <property type="component" value="Unassembled WGS sequence"/>
</dbReference>
<keyword evidence="2" id="KW-1185">Reference proteome</keyword>
<protein>
    <recommendedName>
        <fullName evidence="3">SnoaL-like domain-containing protein</fullName>
    </recommendedName>
</protein>